<dbReference type="EMBL" id="DVHK01000068">
    <property type="protein sequence ID" value="HIR66978.1"/>
    <property type="molecule type" value="Genomic_DNA"/>
</dbReference>
<gene>
    <name evidence="3" type="ORF">IAB94_02885</name>
</gene>
<dbReference type="GO" id="GO:0016020">
    <property type="term" value="C:membrane"/>
    <property type="evidence" value="ECO:0007669"/>
    <property type="project" value="TreeGrafter"/>
</dbReference>
<evidence type="ECO:0000313" key="4">
    <source>
        <dbReference type="Proteomes" id="UP000823913"/>
    </source>
</evidence>
<organism evidence="3 4">
    <name type="scientific">Candidatus Coproplasma avicola</name>
    <dbReference type="NCBI Taxonomy" id="2840744"/>
    <lineage>
        <taxon>Bacteria</taxon>
        <taxon>Bacillati</taxon>
        <taxon>Bacillota</taxon>
        <taxon>Clostridia</taxon>
        <taxon>Eubacteriales</taxon>
        <taxon>Candidatus Coproplasma</taxon>
    </lineage>
</organism>
<dbReference type="InterPro" id="IPR000073">
    <property type="entry name" value="AB_hydrolase_1"/>
</dbReference>
<dbReference type="InterPro" id="IPR050266">
    <property type="entry name" value="AB_hydrolase_sf"/>
</dbReference>
<accession>A0A9D1E5X0</accession>
<dbReference type="InterPro" id="IPR029058">
    <property type="entry name" value="AB_hydrolase_fold"/>
</dbReference>
<dbReference type="PANTHER" id="PTHR43798">
    <property type="entry name" value="MONOACYLGLYCEROL LIPASE"/>
    <property type="match status" value="1"/>
</dbReference>
<dbReference type="Proteomes" id="UP000823913">
    <property type="component" value="Unassembled WGS sequence"/>
</dbReference>
<comment type="caution">
    <text evidence="3">The sequence shown here is derived from an EMBL/GenBank/DDBJ whole genome shotgun (WGS) entry which is preliminary data.</text>
</comment>
<sequence length="215" mass="24188">MSHKTSFYYQIKFFSGCGFAVTAPDFPGFGSSAPITEAWSVGDYARWLKQFIVASGIEDAHVIAHSFGARVALKLLSEESFPGRLIIVGGAGLVKPRSRAYMRRVKTYRMVKKFAPAFAEKHFGSREYRALSPVMRQSYKKIVNEDLSNCALRLHNKTLLVYGEDDAVTPAEEEGRTFNKLIADSKLFIMRGDHFCFCRYPELFNAAALAFLTED</sequence>
<reference evidence="3" key="2">
    <citation type="journal article" date="2021" name="PeerJ">
        <title>Extensive microbial diversity within the chicken gut microbiome revealed by metagenomics and culture.</title>
        <authorList>
            <person name="Gilroy R."/>
            <person name="Ravi A."/>
            <person name="Getino M."/>
            <person name="Pursley I."/>
            <person name="Horton D.L."/>
            <person name="Alikhan N.F."/>
            <person name="Baker D."/>
            <person name="Gharbi K."/>
            <person name="Hall N."/>
            <person name="Watson M."/>
            <person name="Adriaenssens E.M."/>
            <person name="Foster-Nyarko E."/>
            <person name="Jarju S."/>
            <person name="Secka A."/>
            <person name="Antonio M."/>
            <person name="Oren A."/>
            <person name="Chaudhuri R.R."/>
            <person name="La Ragione R."/>
            <person name="Hildebrand F."/>
            <person name="Pallen M.J."/>
        </authorList>
    </citation>
    <scope>NUCLEOTIDE SEQUENCE</scope>
    <source>
        <strain evidence="3">ChiW16-3235</strain>
    </source>
</reference>
<proteinExistence type="predicted"/>
<evidence type="ECO:0000313" key="3">
    <source>
        <dbReference type="EMBL" id="HIR66978.1"/>
    </source>
</evidence>
<protein>
    <submittedName>
        <fullName evidence="3">Alpha/beta hydrolase</fullName>
    </submittedName>
</protein>
<dbReference type="Gene3D" id="3.40.50.1820">
    <property type="entry name" value="alpha/beta hydrolase"/>
    <property type="match status" value="1"/>
</dbReference>
<dbReference type="AlphaFoldDB" id="A0A9D1E5X0"/>
<keyword evidence="1 3" id="KW-0378">Hydrolase</keyword>
<feature type="domain" description="AB hydrolase-1" evidence="2">
    <location>
        <begin position="14"/>
        <end position="204"/>
    </location>
</feature>
<evidence type="ECO:0000256" key="1">
    <source>
        <dbReference type="ARBA" id="ARBA00022801"/>
    </source>
</evidence>
<dbReference type="SUPFAM" id="SSF53474">
    <property type="entry name" value="alpha/beta-Hydrolases"/>
    <property type="match status" value="1"/>
</dbReference>
<name>A0A9D1E5X0_9FIRM</name>
<dbReference type="GO" id="GO:0016787">
    <property type="term" value="F:hydrolase activity"/>
    <property type="evidence" value="ECO:0007669"/>
    <property type="project" value="UniProtKB-KW"/>
</dbReference>
<reference evidence="3" key="1">
    <citation type="submission" date="2020-10" db="EMBL/GenBank/DDBJ databases">
        <authorList>
            <person name="Gilroy R."/>
        </authorList>
    </citation>
    <scope>NUCLEOTIDE SEQUENCE</scope>
    <source>
        <strain evidence="3">ChiW16-3235</strain>
    </source>
</reference>
<dbReference type="PANTHER" id="PTHR43798:SF31">
    <property type="entry name" value="AB HYDROLASE SUPERFAMILY PROTEIN YCLE"/>
    <property type="match status" value="1"/>
</dbReference>
<dbReference type="Pfam" id="PF12697">
    <property type="entry name" value="Abhydrolase_6"/>
    <property type="match status" value="1"/>
</dbReference>
<evidence type="ECO:0000259" key="2">
    <source>
        <dbReference type="Pfam" id="PF12697"/>
    </source>
</evidence>